<dbReference type="Proteomes" id="UP001565220">
    <property type="component" value="Unassembled WGS sequence"/>
</dbReference>
<reference evidence="1 2" key="1">
    <citation type="submission" date="2024-08" db="EMBL/GenBank/DDBJ databases">
        <title>Clostridium lapicellarii sp. nov., and Clostridium renhuaiense sp. nov., two species isolated from the mud in a fermentation cellar used for producing sauce-flavour Chinese liquors.</title>
        <authorList>
            <person name="Yang F."/>
            <person name="Wang H."/>
            <person name="Chen L.Q."/>
            <person name="Zhou N."/>
            <person name="Lu J.J."/>
            <person name="Pu X.X."/>
            <person name="Wan B."/>
            <person name="Wang L."/>
            <person name="Liu S.J."/>
        </authorList>
    </citation>
    <scope>NUCLEOTIDE SEQUENCE [LARGE SCALE GENOMIC DNA]</scope>
    <source>
        <strain evidence="1 2">MT-113</strain>
    </source>
</reference>
<organism evidence="1 2">
    <name type="scientific">Clostridium lapidicellarium</name>
    <dbReference type="NCBI Taxonomy" id="3240931"/>
    <lineage>
        <taxon>Bacteria</taxon>
        <taxon>Bacillati</taxon>
        <taxon>Bacillota</taxon>
        <taxon>Clostridia</taxon>
        <taxon>Eubacteriales</taxon>
        <taxon>Clostridiaceae</taxon>
        <taxon>Clostridium</taxon>
    </lineage>
</organism>
<gene>
    <name evidence="1" type="ORF">AB8S09_09525</name>
</gene>
<accession>A0ABV4DXC3</accession>
<keyword evidence="2" id="KW-1185">Reference proteome</keyword>
<evidence type="ECO:0000313" key="1">
    <source>
        <dbReference type="EMBL" id="MEY8763875.1"/>
    </source>
</evidence>
<protein>
    <submittedName>
        <fullName evidence="1">Uncharacterized protein</fullName>
    </submittedName>
</protein>
<comment type="caution">
    <text evidence="1">The sequence shown here is derived from an EMBL/GenBank/DDBJ whole genome shotgun (WGS) entry which is preliminary data.</text>
</comment>
<proteinExistence type="predicted"/>
<evidence type="ECO:0000313" key="2">
    <source>
        <dbReference type="Proteomes" id="UP001565220"/>
    </source>
</evidence>
<name>A0ABV4DXC3_9CLOT</name>
<sequence>MEENIEFPSFRKMLIDKFMKAENYLKVIDSALEGEKQDKNHAELVLKWKEIRYTAYKKLLFKKEQEKL</sequence>
<dbReference type="EMBL" id="JBGFFE010000012">
    <property type="protein sequence ID" value="MEY8763875.1"/>
    <property type="molecule type" value="Genomic_DNA"/>
</dbReference>
<dbReference type="RefSeq" id="WP_369869014.1">
    <property type="nucleotide sequence ID" value="NZ_JBGFFE010000012.1"/>
</dbReference>